<dbReference type="AlphaFoldDB" id="A0A6J4TRH0"/>
<feature type="region of interest" description="Disordered" evidence="1">
    <location>
        <begin position="35"/>
        <end position="139"/>
    </location>
</feature>
<feature type="non-terminal residue" evidence="2">
    <location>
        <position position="1"/>
    </location>
</feature>
<reference evidence="2" key="1">
    <citation type="submission" date="2020-02" db="EMBL/GenBank/DDBJ databases">
        <authorList>
            <person name="Meier V. D."/>
        </authorList>
    </citation>
    <scope>NUCLEOTIDE SEQUENCE</scope>
    <source>
        <strain evidence="2">AVDCRST_MAG31</strain>
    </source>
</reference>
<evidence type="ECO:0000256" key="1">
    <source>
        <dbReference type="SAM" id="MobiDB-lite"/>
    </source>
</evidence>
<feature type="compositionally biased region" description="Low complexity" evidence="1">
    <location>
        <begin position="60"/>
        <end position="72"/>
    </location>
</feature>
<feature type="compositionally biased region" description="Basic residues" evidence="1">
    <location>
        <begin position="45"/>
        <end position="59"/>
    </location>
</feature>
<feature type="non-terminal residue" evidence="2">
    <location>
        <position position="139"/>
    </location>
</feature>
<protein>
    <submittedName>
        <fullName evidence="2">Uncharacterized protein</fullName>
    </submittedName>
</protein>
<gene>
    <name evidence="2" type="ORF">AVDCRST_MAG31-2220</name>
</gene>
<sequence>VREIGSGCWRTGAVCRSMGGAHAGQPGRALLAVPLDRRERGLPRPGRRPARPCRHRRGRAPGLAPGAVADGLLPGGAGGAMDASPAGRAGPAALRHQERCRPPVGPRLGDAARPAGDRGGAGGPASLRRDLSRPGAGRL</sequence>
<organism evidence="2">
    <name type="scientific">uncultured Sphingomonas sp</name>
    <dbReference type="NCBI Taxonomy" id="158754"/>
    <lineage>
        <taxon>Bacteria</taxon>
        <taxon>Pseudomonadati</taxon>
        <taxon>Pseudomonadota</taxon>
        <taxon>Alphaproteobacteria</taxon>
        <taxon>Sphingomonadales</taxon>
        <taxon>Sphingomonadaceae</taxon>
        <taxon>Sphingomonas</taxon>
        <taxon>environmental samples</taxon>
    </lineage>
</organism>
<accession>A0A6J4TRH0</accession>
<proteinExistence type="predicted"/>
<name>A0A6J4TRH0_9SPHN</name>
<dbReference type="EMBL" id="CADCWA010000168">
    <property type="protein sequence ID" value="CAA9528852.1"/>
    <property type="molecule type" value="Genomic_DNA"/>
</dbReference>
<evidence type="ECO:0000313" key="2">
    <source>
        <dbReference type="EMBL" id="CAA9528852.1"/>
    </source>
</evidence>